<reference evidence="2" key="1">
    <citation type="journal article" date="2024" name="Front. Bioeng. Biotechnol.">
        <title>Genome-scale model development and genomic sequencing of the oleaginous clade Lipomyces.</title>
        <authorList>
            <person name="Czajka J.J."/>
            <person name="Han Y."/>
            <person name="Kim J."/>
            <person name="Mondo S.J."/>
            <person name="Hofstad B.A."/>
            <person name="Robles A."/>
            <person name="Haridas S."/>
            <person name="Riley R."/>
            <person name="LaButti K."/>
            <person name="Pangilinan J."/>
            <person name="Andreopoulos W."/>
            <person name="Lipzen A."/>
            <person name="Yan J."/>
            <person name="Wang M."/>
            <person name="Ng V."/>
            <person name="Grigoriev I.V."/>
            <person name="Spatafora J.W."/>
            <person name="Magnuson J.K."/>
            <person name="Baker S.E."/>
            <person name="Pomraning K.R."/>
        </authorList>
    </citation>
    <scope>NUCLEOTIDE SEQUENCE [LARGE SCALE GENOMIC DNA]</scope>
    <source>
        <strain evidence="2">CBS 10300</strain>
    </source>
</reference>
<proteinExistence type="predicted"/>
<dbReference type="Proteomes" id="UP001489719">
    <property type="component" value="Unassembled WGS sequence"/>
</dbReference>
<protein>
    <submittedName>
        <fullName evidence="1">Uncharacterized protein</fullName>
    </submittedName>
</protein>
<evidence type="ECO:0000313" key="2">
    <source>
        <dbReference type="Proteomes" id="UP001489719"/>
    </source>
</evidence>
<evidence type="ECO:0000313" key="1">
    <source>
        <dbReference type="EMBL" id="KAK9319278.1"/>
    </source>
</evidence>
<keyword evidence="2" id="KW-1185">Reference proteome</keyword>
<dbReference type="EMBL" id="MU970204">
    <property type="protein sequence ID" value="KAK9319278.1"/>
    <property type="molecule type" value="Genomic_DNA"/>
</dbReference>
<comment type="caution">
    <text evidence="1">The sequence shown here is derived from an EMBL/GenBank/DDBJ whole genome shotgun (WGS) entry which is preliminary data.</text>
</comment>
<gene>
    <name evidence="1" type="ORF">V1517DRAFT_297596</name>
</gene>
<name>A0ACC3TDT3_9ASCO</name>
<sequence>MSLFPAIDSLPQSLSLSDLEPLESLAQSAPINDANVSRYYSLLIYSLIINDDIEEARFVLKRTPPAKRIISAGASELTETASSLSTARKILTSLWTKNYLAFFPTIDAALKSVPLESQEANLLRKLVDHVRETNYKFVSHAFLSVSMSDVAVYFGLPDIDAREFLVRKGWNISDEDPLIMTPPTLARESPKAAAQQKARLDSLTSLITHMQRA</sequence>
<organism evidence="1 2">
    <name type="scientific">Lipomyces orientalis</name>
    <dbReference type="NCBI Taxonomy" id="1233043"/>
    <lineage>
        <taxon>Eukaryota</taxon>
        <taxon>Fungi</taxon>
        <taxon>Dikarya</taxon>
        <taxon>Ascomycota</taxon>
        <taxon>Saccharomycotina</taxon>
        <taxon>Lipomycetes</taxon>
        <taxon>Lipomycetales</taxon>
        <taxon>Lipomycetaceae</taxon>
        <taxon>Lipomyces</taxon>
    </lineage>
</organism>
<accession>A0ACC3TDT3</accession>